<comment type="subcellular location">
    <subcellularLocation>
        <location evidence="1">Nucleus</location>
    </subcellularLocation>
</comment>
<dbReference type="EC" id="3.5.1.98" evidence="2"/>
<dbReference type="PANTHER" id="PTHR10625:SF10">
    <property type="entry name" value="HISTONE DEACETYLASE HDAC1"/>
    <property type="match status" value="1"/>
</dbReference>
<feature type="compositionally biased region" description="Acidic residues" evidence="10">
    <location>
        <begin position="417"/>
        <end position="444"/>
    </location>
</feature>
<dbReference type="GO" id="GO:0070210">
    <property type="term" value="C:Rpd3L-Expanded complex"/>
    <property type="evidence" value="ECO:0007669"/>
    <property type="project" value="TreeGrafter"/>
</dbReference>
<keyword evidence="8" id="KW-0539">Nucleus</keyword>
<dbReference type="SUPFAM" id="SSF52768">
    <property type="entry name" value="Arginase/deacetylase"/>
    <property type="match status" value="1"/>
</dbReference>
<dbReference type="PRINTS" id="PR01271">
    <property type="entry name" value="HISDACETLASE"/>
</dbReference>
<evidence type="ECO:0000313" key="13">
    <source>
        <dbReference type="Proteomes" id="UP000242877"/>
    </source>
</evidence>
<dbReference type="GO" id="GO:0031507">
    <property type="term" value="P:heterochromatin formation"/>
    <property type="evidence" value="ECO:0007669"/>
    <property type="project" value="TreeGrafter"/>
</dbReference>
<feature type="compositionally biased region" description="Low complexity" evidence="10">
    <location>
        <begin position="640"/>
        <end position="669"/>
    </location>
</feature>
<dbReference type="InterPro" id="IPR023696">
    <property type="entry name" value="Ureohydrolase_dom_sf"/>
</dbReference>
<organism evidence="12 13">
    <name type="scientific">Ascosphaera apis ARSEF 7405</name>
    <dbReference type="NCBI Taxonomy" id="392613"/>
    <lineage>
        <taxon>Eukaryota</taxon>
        <taxon>Fungi</taxon>
        <taxon>Dikarya</taxon>
        <taxon>Ascomycota</taxon>
        <taxon>Pezizomycotina</taxon>
        <taxon>Eurotiomycetes</taxon>
        <taxon>Eurotiomycetidae</taxon>
        <taxon>Onygenales</taxon>
        <taxon>Ascosphaeraceae</taxon>
        <taxon>Ascosphaera</taxon>
    </lineage>
</organism>
<dbReference type="OrthoDB" id="1918432at2759"/>
<comment type="similarity">
    <text evidence="9">Belongs to the histone deacetylase family. HD Type 1 subfamily.</text>
</comment>
<keyword evidence="7" id="KW-0804">Transcription</keyword>
<dbReference type="PRINTS" id="PR01270">
    <property type="entry name" value="HDASUPER"/>
</dbReference>
<dbReference type="PANTHER" id="PTHR10625">
    <property type="entry name" value="HISTONE DEACETYLASE HDAC1-RELATED"/>
    <property type="match status" value="1"/>
</dbReference>
<evidence type="ECO:0000256" key="8">
    <source>
        <dbReference type="ARBA" id="ARBA00023242"/>
    </source>
</evidence>
<dbReference type="InterPro" id="IPR037138">
    <property type="entry name" value="His_deacetylse_dom_sf"/>
</dbReference>
<dbReference type="GO" id="GO:0032221">
    <property type="term" value="C:Rpd3S complex"/>
    <property type="evidence" value="ECO:0007669"/>
    <property type="project" value="UniProtKB-ARBA"/>
</dbReference>
<keyword evidence="4" id="KW-0378">Hydrolase</keyword>
<evidence type="ECO:0000256" key="10">
    <source>
        <dbReference type="SAM" id="MobiDB-lite"/>
    </source>
</evidence>
<evidence type="ECO:0000256" key="4">
    <source>
        <dbReference type="ARBA" id="ARBA00022801"/>
    </source>
</evidence>
<evidence type="ECO:0000256" key="9">
    <source>
        <dbReference type="ARBA" id="ARBA00061569"/>
    </source>
</evidence>
<name>A0A167WA29_9EURO</name>
<dbReference type="Proteomes" id="UP000242877">
    <property type="component" value="Unassembled WGS sequence"/>
</dbReference>
<comment type="caution">
    <text evidence="12">The sequence shown here is derived from an EMBL/GenBank/DDBJ whole genome shotgun (WGS) entry which is preliminary data.</text>
</comment>
<dbReference type="InterPro" id="IPR023801">
    <property type="entry name" value="His_deacetylse_dom"/>
</dbReference>
<feature type="region of interest" description="Disordered" evidence="10">
    <location>
        <begin position="361"/>
        <end position="612"/>
    </location>
</feature>
<evidence type="ECO:0000256" key="1">
    <source>
        <dbReference type="ARBA" id="ARBA00004123"/>
    </source>
</evidence>
<dbReference type="GO" id="GO:0033698">
    <property type="term" value="C:Rpd3L complex"/>
    <property type="evidence" value="ECO:0007669"/>
    <property type="project" value="UniProtKB-ARBA"/>
</dbReference>
<evidence type="ECO:0000256" key="3">
    <source>
        <dbReference type="ARBA" id="ARBA00022491"/>
    </source>
</evidence>
<protein>
    <recommendedName>
        <fullName evidence="2">histone deacetylase</fullName>
        <ecNumber evidence="2">3.5.1.98</ecNumber>
    </recommendedName>
</protein>
<dbReference type="Gene3D" id="3.40.800.20">
    <property type="entry name" value="Histone deacetylase domain"/>
    <property type="match status" value="1"/>
</dbReference>
<reference evidence="12 13" key="1">
    <citation type="journal article" date="2016" name="Genome Biol. Evol.">
        <title>Divergent and convergent evolution of fungal pathogenicity.</title>
        <authorList>
            <person name="Shang Y."/>
            <person name="Xiao G."/>
            <person name="Zheng P."/>
            <person name="Cen K."/>
            <person name="Zhan S."/>
            <person name="Wang C."/>
        </authorList>
    </citation>
    <scope>NUCLEOTIDE SEQUENCE [LARGE SCALE GENOMIC DNA]</scope>
    <source>
        <strain evidence="12 13">ARSEF 7405</strain>
    </source>
</reference>
<evidence type="ECO:0000259" key="11">
    <source>
        <dbReference type="Pfam" id="PF00850"/>
    </source>
</evidence>
<feature type="compositionally biased region" description="Low complexity" evidence="10">
    <location>
        <begin position="540"/>
        <end position="579"/>
    </location>
</feature>
<dbReference type="VEuPathDB" id="FungiDB:AAP_04904"/>
<feature type="compositionally biased region" description="Low complexity" evidence="10">
    <location>
        <begin position="462"/>
        <end position="478"/>
    </location>
</feature>
<dbReference type="FunFam" id="3.40.800.20:FF:000001">
    <property type="entry name" value="Histone deacetylase"/>
    <property type="match status" value="1"/>
</dbReference>
<gene>
    <name evidence="12" type="ORF">AAP_04904</name>
</gene>
<dbReference type="EMBL" id="AZGZ01000025">
    <property type="protein sequence ID" value="KZZ88581.1"/>
    <property type="molecule type" value="Genomic_DNA"/>
</dbReference>
<feature type="domain" description="Histone deacetylase" evidence="11">
    <location>
        <begin position="1"/>
        <end position="253"/>
    </location>
</feature>
<evidence type="ECO:0000256" key="2">
    <source>
        <dbReference type="ARBA" id="ARBA00012111"/>
    </source>
</evidence>
<keyword evidence="5" id="KW-0156">Chromatin regulator</keyword>
<feature type="region of interest" description="Disordered" evidence="10">
    <location>
        <begin position="627"/>
        <end position="693"/>
    </location>
</feature>
<dbReference type="InterPro" id="IPR000286">
    <property type="entry name" value="HDACs"/>
</dbReference>
<evidence type="ECO:0000256" key="5">
    <source>
        <dbReference type="ARBA" id="ARBA00022853"/>
    </source>
</evidence>
<keyword evidence="13" id="KW-1185">Reference proteome</keyword>
<feature type="compositionally biased region" description="Polar residues" evidence="10">
    <location>
        <begin position="580"/>
        <end position="592"/>
    </location>
</feature>
<sequence length="693" mass="75278">MTQFHTDEYIEFLAKVTPDNMDSFAREQTKYNVGDDCPVFDGLFEFCGISAGGSMEGAARLNRNKCDIAVNWAGGLHHAKKSEASGFCYVNDIVLGILELLRFKQRVLYIDIDVHHGDGVEEAFYTTDRVMTVSFHKYGEYFPGTGELRDIGIGQGRNYAVNVPLRDGIDDFSYKAIFEPVIRNVMQYFQPEAVVLQCGGDSLSGDRLGCFNLSMRGHANCVNFVKSFNLPMMVVGGGGYTMRNVARTWAFETGVLCGEKLDTMLPYNDYYEYFAPDYELEVRPSNMDNANSPEYLDKIRKQVIENLRNVAHCPSVQMQDVPRNPLFQGLDDEADAIMDDLDEDENKDKRITRRRFEQYVEHDGELSESEDEEMLSEHGIRRQPGQARRRDRTNFRNLEPESGMSTPAAATPREDSVMDDELQDERMEDVEMTGEGEGENEGGNDNDVTIEQMGSEQDEASAATTTTTTQAQAQAQAAPKSVPSGEQPVKESLASASAAEKPAEEASAAAAVPAPTTAPTEDAEMKDVEMEDQADEQSIKPEQQSTQTQPQEQPTQSQSQQQQSQSQQQDKPSSLPDQSNPTTEPASSSSITAAPESVPIKESPPLTTSAISAPAWQSPAVIPDAAPAAAPLSETEKTADAPAAAAAAAADSTPAAAATDAVPVTAVPSEGVAKVTASENKDAESGGMPGESS</sequence>
<dbReference type="InterPro" id="IPR003084">
    <property type="entry name" value="HDAC_I/II"/>
</dbReference>
<evidence type="ECO:0000313" key="12">
    <source>
        <dbReference type="EMBL" id="KZZ88581.1"/>
    </source>
</evidence>
<dbReference type="GO" id="GO:0141221">
    <property type="term" value="F:histone deacetylase activity, hydrolytic mechanism"/>
    <property type="evidence" value="ECO:0007669"/>
    <property type="project" value="UniProtKB-EC"/>
</dbReference>
<evidence type="ECO:0000256" key="7">
    <source>
        <dbReference type="ARBA" id="ARBA00023163"/>
    </source>
</evidence>
<feature type="compositionally biased region" description="Low complexity" evidence="10">
    <location>
        <begin position="491"/>
        <end position="520"/>
    </location>
</feature>
<dbReference type="AlphaFoldDB" id="A0A167WA29"/>
<accession>A0A167WA29</accession>
<evidence type="ECO:0000256" key="6">
    <source>
        <dbReference type="ARBA" id="ARBA00023015"/>
    </source>
</evidence>
<dbReference type="Pfam" id="PF00850">
    <property type="entry name" value="Hist_deacetyl"/>
    <property type="match status" value="1"/>
</dbReference>
<proteinExistence type="inferred from homology"/>
<keyword evidence="3" id="KW-0678">Repressor</keyword>
<keyword evidence="6" id="KW-0805">Transcription regulation</keyword>